<evidence type="ECO:0000313" key="2">
    <source>
        <dbReference type="EMBL" id="CBI08553.1"/>
    </source>
</evidence>
<dbReference type="EMBL" id="CABQ01000238">
    <property type="protein sequence ID" value="CBI08553.1"/>
    <property type="molecule type" value="Genomic_DNA"/>
</dbReference>
<evidence type="ECO:0000256" key="1">
    <source>
        <dbReference type="SAM" id="MobiDB-lite"/>
    </source>
</evidence>
<sequence>MRTSAQSKTPGDTQLSVYLLGKTDKYSLRPPVIRSFSSGNEKRRPVRRIQSIHRRLPQARR</sequence>
<accession>E6QMT2</accession>
<dbReference type="AlphaFoldDB" id="E6QMT2"/>
<name>E6QMT2_9ZZZZ</name>
<feature type="compositionally biased region" description="Basic residues" evidence="1">
    <location>
        <begin position="44"/>
        <end position="61"/>
    </location>
</feature>
<comment type="caution">
    <text evidence="2">The sequence shown here is derived from an EMBL/GenBank/DDBJ whole genome shotgun (WGS) entry which is preliminary data.</text>
</comment>
<organism evidence="2">
    <name type="scientific">mine drainage metagenome</name>
    <dbReference type="NCBI Taxonomy" id="410659"/>
    <lineage>
        <taxon>unclassified sequences</taxon>
        <taxon>metagenomes</taxon>
        <taxon>ecological metagenomes</taxon>
    </lineage>
</organism>
<proteinExistence type="predicted"/>
<reference evidence="2" key="1">
    <citation type="submission" date="2009-10" db="EMBL/GenBank/DDBJ databases">
        <title>Diversity of trophic interactions inside an arsenic-rich microbial ecosystem.</title>
        <authorList>
            <person name="Bertin P.N."/>
            <person name="Heinrich-Salmeron A."/>
            <person name="Pelletier E."/>
            <person name="Goulhen-Chollet F."/>
            <person name="Arsene-Ploetze F."/>
            <person name="Gallien S."/>
            <person name="Calteau A."/>
            <person name="Vallenet D."/>
            <person name="Casiot C."/>
            <person name="Chane-Woon-Ming B."/>
            <person name="Giloteaux L."/>
            <person name="Barakat M."/>
            <person name="Bonnefoy V."/>
            <person name="Bruneel O."/>
            <person name="Chandler M."/>
            <person name="Cleiss J."/>
            <person name="Duran R."/>
            <person name="Elbaz-Poulichet F."/>
            <person name="Fonknechten N."/>
            <person name="Lauga B."/>
            <person name="Mornico D."/>
            <person name="Ortet P."/>
            <person name="Schaeffer C."/>
            <person name="Siguier P."/>
            <person name="Alexander Thil Smith A."/>
            <person name="Van Dorsselaer A."/>
            <person name="Weissenbach J."/>
            <person name="Medigue C."/>
            <person name="Le Paslier D."/>
        </authorList>
    </citation>
    <scope>NUCLEOTIDE SEQUENCE</scope>
</reference>
<feature type="region of interest" description="Disordered" evidence="1">
    <location>
        <begin position="31"/>
        <end position="61"/>
    </location>
</feature>
<gene>
    <name evidence="2" type="ORF">CARN6_2032</name>
</gene>
<protein>
    <submittedName>
        <fullName evidence="2">Uncharacterized protein</fullName>
    </submittedName>
</protein>